<dbReference type="GO" id="GO:0020037">
    <property type="term" value="F:heme binding"/>
    <property type="evidence" value="ECO:0007669"/>
    <property type="project" value="InterPro"/>
</dbReference>
<comment type="caution">
    <text evidence="8">The sequence shown here is derived from an EMBL/GenBank/DDBJ whole genome shotgun (WGS) entry which is preliminary data.</text>
</comment>
<dbReference type="InterPro" id="IPR001128">
    <property type="entry name" value="Cyt_P450"/>
</dbReference>
<dbReference type="AlphaFoldDB" id="A0A8T9C8X0"/>
<name>A0A8T9C8X0_9HELO</name>
<reference evidence="8 9" key="1">
    <citation type="submission" date="2018-05" db="EMBL/GenBank/DDBJ databases">
        <title>Genome sequencing and assembly of the regulated plant pathogen Lachnellula willkommii and related sister species for the development of diagnostic species identification markers.</title>
        <authorList>
            <person name="Giroux E."/>
            <person name="Bilodeau G."/>
        </authorList>
    </citation>
    <scope>NUCLEOTIDE SEQUENCE [LARGE SCALE GENOMIC DNA]</scope>
    <source>
        <strain evidence="8 9">CBS 268.59</strain>
    </source>
</reference>
<dbReference type="CDD" id="cd11040">
    <property type="entry name" value="CYP7_CYP8-like"/>
    <property type="match status" value="1"/>
</dbReference>
<evidence type="ECO:0000313" key="8">
    <source>
        <dbReference type="EMBL" id="TVY81776.1"/>
    </source>
</evidence>
<dbReference type="EMBL" id="QGMK01000424">
    <property type="protein sequence ID" value="TVY81776.1"/>
    <property type="molecule type" value="Genomic_DNA"/>
</dbReference>
<dbReference type="PANTHER" id="PTHR47582:SF1">
    <property type="entry name" value="P450, PUTATIVE (EUROFUNG)-RELATED"/>
    <property type="match status" value="1"/>
</dbReference>
<proteinExistence type="inferred from homology"/>
<dbReference type="InterPro" id="IPR053007">
    <property type="entry name" value="CYP450_monoxygenase_sec-met"/>
</dbReference>
<protein>
    <submittedName>
        <fullName evidence="8">25-hydroxycholesterol 7-alpha-hydroxylase</fullName>
    </submittedName>
</protein>
<keyword evidence="7" id="KW-0812">Transmembrane</keyword>
<dbReference type="PROSITE" id="PS00086">
    <property type="entry name" value="CYTOCHROME_P450"/>
    <property type="match status" value="1"/>
</dbReference>
<evidence type="ECO:0000256" key="5">
    <source>
        <dbReference type="PIRSR" id="PIRSR602403-1"/>
    </source>
</evidence>
<dbReference type="GO" id="GO:0016705">
    <property type="term" value="F:oxidoreductase activity, acting on paired donors, with incorporation or reduction of molecular oxygen"/>
    <property type="evidence" value="ECO:0007669"/>
    <property type="project" value="InterPro"/>
</dbReference>
<dbReference type="Gene3D" id="1.10.630.10">
    <property type="entry name" value="Cytochrome P450"/>
    <property type="match status" value="1"/>
</dbReference>
<evidence type="ECO:0000256" key="4">
    <source>
        <dbReference type="ARBA" id="ARBA00023004"/>
    </source>
</evidence>
<keyword evidence="6" id="KW-0503">Monooxygenase</keyword>
<keyword evidence="7" id="KW-1133">Transmembrane helix</keyword>
<dbReference type="PANTHER" id="PTHR47582">
    <property type="entry name" value="P450, PUTATIVE (EUROFUNG)-RELATED"/>
    <property type="match status" value="1"/>
</dbReference>
<evidence type="ECO:0000256" key="2">
    <source>
        <dbReference type="ARBA" id="ARBA00010617"/>
    </source>
</evidence>
<dbReference type="GO" id="GO:0004497">
    <property type="term" value="F:monooxygenase activity"/>
    <property type="evidence" value="ECO:0007669"/>
    <property type="project" value="UniProtKB-KW"/>
</dbReference>
<dbReference type="InterPro" id="IPR017972">
    <property type="entry name" value="Cyt_P450_CS"/>
</dbReference>
<dbReference type="SUPFAM" id="SSF48264">
    <property type="entry name" value="Cytochrome P450"/>
    <property type="match status" value="1"/>
</dbReference>
<dbReference type="InterPro" id="IPR002403">
    <property type="entry name" value="Cyt_P450_E_grp-IV"/>
</dbReference>
<keyword evidence="3 5" id="KW-0479">Metal-binding</keyword>
<dbReference type="Pfam" id="PF00067">
    <property type="entry name" value="p450"/>
    <property type="match status" value="1"/>
</dbReference>
<evidence type="ECO:0000313" key="9">
    <source>
        <dbReference type="Proteomes" id="UP000469558"/>
    </source>
</evidence>
<feature type="transmembrane region" description="Helical" evidence="7">
    <location>
        <begin position="6"/>
        <end position="26"/>
    </location>
</feature>
<accession>A0A8T9C8X0</accession>
<dbReference type="PRINTS" id="PR00465">
    <property type="entry name" value="EP450IV"/>
</dbReference>
<dbReference type="GO" id="GO:0005506">
    <property type="term" value="F:iron ion binding"/>
    <property type="evidence" value="ECO:0007669"/>
    <property type="project" value="InterPro"/>
</dbReference>
<dbReference type="InterPro" id="IPR036396">
    <property type="entry name" value="Cyt_P450_sf"/>
</dbReference>
<feature type="binding site" description="axial binding residue" evidence="5">
    <location>
        <position position="452"/>
    </location>
    <ligand>
        <name>heme</name>
        <dbReference type="ChEBI" id="CHEBI:30413"/>
    </ligand>
    <ligandPart>
        <name>Fe</name>
        <dbReference type="ChEBI" id="CHEBI:18248"/>
    </ligandPart>
</feature>
<dbReference type="Proteomes" id="UP000469558">
    <property type="component" value="Unassembled WGS sequence"/>
</dbReference>
<keyword evidence="5 6" id="KW-0349">Heme</keyword>
<comment type="similarity">
    <text evidence="2 6">Belongs to the cytochrome P450 family.</text>
</comment>
<keyword evidence="9" id="KW-1185">Reference proteome</keyword>
<dbReference type="OrthoDB" id="1470350at2759"/>
<gene>
    <name evidence="8" type="primary">CYP7B1_1</name>
    <name evidence="8" type="ORF">LSUE1_G005594</name>
</gene>
<evidence type="ECO:0000256" key="1">
    <source>
        <dbReference type="ARBA" id="ARBA00001971"/>
    </source>
</evidence>
<sequence length="529" mass="58413">MSPKLLLDGYVLYVTLAIGTMVLYCWHRLSVKVGPQEPPLLKPAVPYIGHIIGLIRYQSGYFDQLHTKHPVPICTLPFINSKIYIVTSPLLVQSAFRSKHLSFVPFIVEFAQRSLGLSDETMLPVKAPPTAEKPGLMNDFIKGVHESMLGEHLSKINSYALKSVVASIDEMGDTFEAKSLYFWLRTMMTMVTSDSLFGSYNPLKLNPSLVDSAWDYEGGMISIMMGIPPYFAPKAYAARTALQAAFMKYYGEKHDLEPDVAQMTKARAGVLRDYGIKDADVGLFEIALLHVATSNAIPTLFWTFVFIVSSSTLTASIRDELMSAATITTMSESTKRKISFDISKFSTNCPLLVSAYREATRLASSQTVTRRVMADTTITDGQTTYLLKEGVDLQMPSGVNHMSPSNWGPNAAEFDARRFIQSEDGPKTEKEKADEKTQRRAYYPFGGGKHLCPGRNFAFAEILGTVAALVLGFDVLGTDGKVLMVPKIGRANMAEAVVKPTGEGAEMGAVFTKRKGWEDVTWDFKSGQE</sequence>
<evidence type="ECO:0000256" key="3">
    <source>
        <dbReference type="ARBA" id="ARBA00022723"/>
    </source>
</evidence>
<comment type="cofactor">
    <cofactor evidence="1 5">
        <name>heme</name>
        <dbReference type="ChEBI" id="CHEBI:30413"/>
    </cofactor>
</comment>
<evidence type="ECO:0000256" key="7">
    <source>
        <dbReference type="SAM" id="Phobius"/>
    </source>
</evidence>
<keyword evidence="4 5" id="KW-0408">Iron</keyword>
<evidence type="ECO:0000256" key="6">
    <source>
        <dbReference type="RuleBase" id="RU000461"/>
    </source>
</evidence>
<keyword evidence="6" id="KW-0560">Oxidoreductase</keyword>
<organism evidence="8 9">
    <name type="scientific">Lachnellula suecica</name>
    <dbReference type="NCBI Taxonomy" id="602035"/>
    <lineage>
        <taxon>Eukaryota</taxon>
        <taxon>Fungi</taxon>
        <taxon>Dikarya</taxon>
        <taxon>Ascomycota</taxon>
        <taxon>Pezizomycotina</taxon>
        <taxon>Leotiomycetes</taxon>
        <taxon>Helotiales</taxon>
        <taxon>Lachnaceae</taxon>
        <taxon>Lachnellula</taxon>
    </lineage>
</organism>
<keyword evidence="7" id="KW-0472">Membrane</keyword>